<dbReference type="Proteomes" id="UP000814176">
    <property type="component" value="Unassembled WGS sequence"/>
</dbReference>
<keyword evidence="5" id="KW-1185">Reference proteome</keyword>
<accession>A0ABQ8KP61</accession>
<dbReference type="Gene3D" id="2.60.120.10">
    <property type="entry name" value="Jelly Rolls"/>
    <property type="match status" value="1"/>
</dbReference>
<protein>
    <submittedName>
        <fullName evidence="4">RmlC-like cupin</fullName>
    </submittedName>
</protein>
<evidence type="ECO:0000259" key="3">
    <source>
        <dbReference type="Pfam" id="PF02678"/>
    </source>
</evidence>
<dbReference type="EMBL" id="JADCUA010000005">
    <property type="protein sequence ID" value="KAH9840009.1"/>
    <property type="molecule type" value="Genomic_DNA"/>
</dbReference>
<gene>
    <name evidence="4" type="ORF">C8Q71DRAFT_855307</name>
</gene>
<dbReference type="InterPro" id="IPR012093">
    <property type="entry name" value="Pirin"/>
</dbReference>
<dbReference type="GeneID" id="72007894"/>
<evidence type="ECO:0000256" key="1">
    <source>
        <dbReference type="ARBA" id="ARBA00008416"/>
    </source>
</evidence>
<dbReference type="InterPro" id="IPR011051">
    <property type="entry name" value="RmlC_Cupin_sf"/>
</dbReference>
<organism evidence="4 5">
    <name type="scientific">Rhodofomes roseus</name>
    <dbReference type="NCBI Taxonomy" id="34475"/>
    <lineage>
        <taxon>Eukaryota</taxon>
        <taxon>Fungi</taxon>
        <taxon>Dikarya</taxon>
        <taxon>Basidiomycota</taxon>
        <taxon>Agaricomycotina</taxon>
        <taxon>Agaricomycetes</taxon>
        <taxon>Polyporales</taxon>
        <taxon>Rhodofomes</taxon>
    </lineage>
</organism>
<feature type="domain" description="Pirin N-terminal" evidence="3">
    <location>
        <begin position="18"/>
        <end position="120"/>
    </location>
</feature>
<comment type="similarity">
    <text evidence="1 2">Belongs to the pirin family.</text>
</comment>
<dbReference type="Pfam" id="PF02678">
    <property type="entry name" value="Pirin"/>
    <property type="match status" value="1"/>
</dbReference>
<dbReference type="PANTHER" id="PTHR43212">
    <property type="entry name" value="QUERCETIN 2,3-DIOXYGENASE"/>
    <property type="match status" value="1"/>
</dbReference>
<proteinExistence type="inferred from homology"/>
<comment type="caution">
    <text evidence="4">The sequence shown here is derived from an EMBL/GenBank/DDBJ whole genome shotgun (WGS) entry which is preliminary data.</text>
</comment>
<reference evidence="4 5" key="1">
    <citation type="journal article" date="2021" name="Environ. Microbiol.">
        <title>Gene family expansions and transcriptome signatures uncover fungal adaptations to wood decay.</title>
        <authorList>
            <person name="Hage H."/>
            <person name="Miyauchi S."/>
            <person name="Viragh M."/>
            <person name="Drula E."/>
            <person name="Min B."/>
            <person name="Chaduli D."/>
            <person name="Navarro D."/>
            <person name="Favel A."/>
            <person name="Norest M."/>
            <person name="Lesage-Meessen L."/>
            <person name="Balint B."/>
            <person name="Merenyi Z."/>
            <person name="de Eugenio L."/>
            <person name="Morin E."/>
            <person name="Martinez A.T."/>
            <person name="Baldrian P."/>
            <person name="Stursova M."/>
            <person name="Martinez M.J."/>
            <person name="Novotny C."/>
            <person name="Magnuson J.K."/>
            <person name="Spatafora J.W."/>
            <person name="Maurice S."/>
            <person name="Pangilinan J."/>
            <person name="Andreopoulos W."/>
            <person name="LaButti K."/>
            <person name="Hundley H."/>
            <person name="Na H."/>
            <person name="Kuo A."/>
            <person name="Barry K."/>
            <person name="Lipzen A."/>
            <person name="Henrissat B."/>
            <person name="Riley R."/>
            <person name="Ahrendt S."/>
            <person name="Nagy L.G."/>
            <person name="Grigoriev I.V."/>
            <person name="Martin F."/>
            <person name="Rosso M.N."/>
        </authorList>
    </citation>
    <scope>NUCLEOTIDE SEQUENCE [LARGE SCALE GENOMIC DNA]</scope>
    <source>
        <strain evidence="4 5">CIRM-BRFM 1785</strain>
    </source>
</reference>
<dbReference type="InterPro" id="IPR014710">
    <property type="entry name" value="RmlC-like_jellyroll"/>
</dbReference>
<evidence type="ECO:0000313" key="4">
    <source>
        <dbReference type="EMBL" id="KAH9840009.1"/>
    </source>
</evidence>
<dbReference type="InterPro" id="IPR003829">
    <property type="entry name" value="Pirin_N_dom"/>
</dbReference>
<dbReference type="PANTHER" id="PTHR43212:SF3">
    <property type="entry name" value="QUERCETIN 2,3-DIOXYGENASE"/>
    <property type="match status" value="1"/>
</dbReference>
<evidence type="ECO:0000313" key="5">
    <source>
        <dbReference type="Proteomes" id="UP000814176"/>
    </source>
</evidence>
<dbReference type="SUPFAM" id="SSF51182">
    <property type="entry name" value="RmlC-like cupins"/>
    <property type="match status" value="1"/>
</dbReference>
<evidence type="ECO:0000256" key="2">
    <source>
        <dbReference type="RuleBase" id="RU003457"/>
    </source>
</evidence>
<sequence>MSIVPRRSYERHGGGGDYGWLKAFHTFNVGAFSDGKHDNFGCLRVMNEDRVEPETGFDLHPHREFEILSYIISGQLLHEDSMGNREILQRCDIQLTSAGTGIRHSEKSHGSQQVHYFQIWSIPSKSGLTPRYYTRHFEEEDKRDKWCLVVAPANTLDVTDTQAHLHLYIRPSRSMQQSSLRASLSHTRFRAAGYNPSKDARGAHIEVSLNSATEVLWEGDGAYIIGEQGEKLVVQNVGDLAVEVLLFDVE</sequence>
<name>A0ABQ8KP61_9APHY</name>
<dbReference type="RefSeq" id="XP_047781659.1">
    <property type="nucleotide sequence ID" value="XM_047927162.1"/>
</dbReference>